<dbReference type="EMBL" id="CATNWA010000217">
    <property type="protein sequence ID" value="CAI9534618.1"/>
    <property type="molecule type" value="Genomic_DNA"/>
</dbReference>
<accession>A0ABN9AFJ5</accession>
<keyword evidence="3" id="KW-1185">Reference proteome</keyword>
<feature type="compositionally biased region" description="Low complexity" evidence="1">
    <location>
        <begin position="440"/>
        <end position="452"/>
    </location>
</feature>
<feature type="compositionally biased region" description="Polar residues" evidence="1">
    <location>
        <begin position="199"/>
        <end position="210"/>
    </location>
</feature>
<feature type="region of interest" description="Disordered" evidence="1">
    <location>
        <begin position="318"/>
        <end position="453"/>
    </location>
</feature>
<feature type="compositionally biased region" description="Polar residues" evidence="1">
    <location>
        <begin position="354"/>
        <end position="374"/>
    </location>
</feature>
<feature type="region of interest" description="Disordered" evidence="1">
    <location>
        <begin position="199"/>
        <end position="223"/>
    </location>
</feature>
<evidence type="ECO:0000313" key="3">
    <source>
        <dbReference type="Proteomes" id="UP001162483"/>
    </source>
</evidence>
<feature type="compositionally biased region" description="Basic and acidic residues" evidence="1">
    <location>
        <begin position="318"/>
        <end position="327"/>
    </location>
</feature>
<gene>
    <name evidence="2" type="ORF">SPARVUS_LOCUS663224</name>
</gene>
<feature type="compositionally biased region" description="Basic and acidic residues" evidence="1">
    <location>
        <begin position="340"/>
        <end position="350"/>
    </location>
</feature>
<evidence type="ECO:0000313" key="2">
    <source>
        <dbReference type="EMBL" id="CAI9534618.1"/>
    </source>
</evidence>
<name>A0ABN9AFJ5_9NEOB</name>
<evidence type="ECO:0000256" key="1">
    <source>
        <dbReference type="SAM" id="MobiDB-lite"/>
    </source>
</evidence>
<feature type="compositionally biased region" description="Basic and acidic residues" evidence="1">
    <location>
        <begin position="478"/>
        <end position="494"/>
    </location>
</feature>
<protein>
    <submittedName>
        <fullName evidence="2">Uncharacterized protein</fullName>
    </submittedName>
</protein>
<reference evidence="2" key="1">
    <citation type="submission" date="2023-05" db="EMBL/GenBank/DDBJ databases">
        <authorList>
            <person name="Stuckert A."/>
        </authorList>
    </citation>
    <scope>NUCLEOTIDE SEQUENCE</scope>
</reference>
<feature type="region of interest" description="Disordered" evidence="1">
    <location>
        <begin position="472"/>
        <end position="494"/>
    </location>
</feature>
<feature type="compositionally biased region" description="Polar residues" evidence="1">
    <location>
        <begin position="382"/>
        <end position="403"/>
    </location>
</feature>
<comment type="caution">
    <text evidence="2">The sequence shown here is derived from an EMBL/GenBank/DDBJ whole genome shotgun (WGS) entry which is preliminary data.</text>
</comment>
<proteinExistence type="predicted"/>
<sequence length="494" mass="54643">MDIITMPVEEEKEPIDIIMLVEEENEPINITTLPVEVEKEPMDIIAMPVKEEKESMDIINMSVEEEKEPIGIMMPVEEERKPTDITLPMEEGKDPSNIVPVPVVEQKEPIDLITMPLLEQNKRDDLITVPLATQMEKCYLLDQAEEPLATLADLVTDKQKTTEVEPITHTIETERIPHIPLAETESPGIFHPTEATWSLSTNTESDNSPTDIREASSKPLSLPADDHLQQHKTVTTDYLPGKTVNPAEATGITAETITFSDEGIKGTIQPLSSKNLCEVNDKPDLLIGPTKIVDSWLTSQKSEKEQWVLVEKEELADFKEEGEDKLPRPASLNQEGDNQEEPKAEEEAVERASVCSTLSDPQLAGKSSSETSTPEELRTYEDSSSGVESHSDDVATSPQTTLTPDPDLGIHMGQEEGSDTPAGTPASKSNRAPHPLQNASLEELSEGTSLSSVIKSSEDNTIAHKMDMTALHAPRFHQFPENKDMKREQKKEVP</sequence>
<dbReference type="Proteomes" id="UP001162483">
    <property type="component" value="Unassembled WGS sequence"/>
</dbReference>
<organism evidence="2 3">
    <name type="scientific">Staurois parvus</name>
    <dbReference type="NCBI Taxonomy" id="386267"/>
    <lineage>
        <taxon>Eukaryota</taxon>
        <taxon>Metazoa</taxon>
        <taxon>Chordata</taxon>
        <taxon>Craniata</taxon>
        <taxon>Vertebrata</taxon>
        <taxon>Euteleostomi</taxon>
        <taxon>Amphibia</taxon>
        <taxon>Batrachia</taxon>
        <taxon>Anura</taxon>
        <taxon>Neobatrachia</taxon>
        <taxon>Ranoidea</taxon>
        <taxon>Ranidae</taxon>
        <taxon>Staurois</taxon>
    </lineage>
</organism>